<feature type="compositionally biased region" description="Low complexity" evidence="1">
    <location>
        <begin position="59"/>
        <end position="71"/>
    </location>
</feature>
<feature type="compositionally biased region" description="Pro residues" evidence="1">
    <location>
        <begin position="126"/>
        <end position="135"/>
    </location>
</feature>
<feature type="region of interest" description="Disordered" evidence="1">
    <location>
        <begin position="121"/>
        <end position="163"/>
    </location>
</feature>
<evidence type="ECO:0000256" key="1">
    <source>
        <dbReference type="SAM" id="MobiDB-lite"/>
    </source>
</evidence>
<organism evidence="2 3">
    <name type="scientific">Gryllus longicercus</name>
    <dbReference type="NCBI Taxonomy" id="2509291"/>
    <lineage>
        <taxon>Eukaryota</taxon>
        <taxon>Metazoa</taxon>
        <taxon>Ecdysozoa</taxon>
        <taxon>Arthropoda</taxon>
        <taxon>Hexapoda</taxon>
        <taxon>Insecta</taxon>
        <taxon>Pterygota</taxon>
        <taxon>Neoptera</taxon>
        <taxon>Polyneoptera</taxon>
        <taxon>Orthoptera</taxon>
        <taxon>Ensifera</taxon>
        <taxon>Gryllidea</taxon>
        <taxon>Grylloidea</taxon>
        <taxon>Gryllidae</taxon>
        <taxon>Gryllinae</taxon>
        <taxon>Gryllus</taxon>
    </lineage>
</organism>
<accession>A0AAN9V8U6</accession>
<reference evidence="2 3" key="1">
    <citation type="submission" date="2024-03" db="EMBL/GenBank/DDBJ databases">
        <title>The genome assembly and annotation of the cricket Gryllus longicercus Weissman &amp; Gray.</title>
        <authorList>
            <person name="Szrajer S."/>
            <person name="Gray D."/>
            <person name="Ylla G."/>
        </authorList>
    </citation>
    <scope>NUCLEOTIDE SEQUENCE [LARGE SCALE GENOMIC DNA]</scope>
    <source>
        <strain evidence="2">DAG 2021-001</strain>
        <tissue evidence="2">Whole body minus gut</tissue>
    </source>
</reference>
<feature type="compositionally biased region" description="Basic and acidic residues" evidence="1">
    <location>
        <begin position="154"/>
        <end position="163"/>
    </location>
</feature>
<name>A0AAN9V8U6_9ORTH</name>
<keyword evidence="3" id="KW-1185">Reference proteome</keyword>
<protein>
    <submittedName>
        <fullName evidence="2">Uncharacterized protein</fullName>
    </submittedName>
</protein>
<dbReference type="Proteomes" id="UP001378592">
    <property type="component" value="Unassembled WGS sequence"/>
</dbReference>
<evidence type="ECO:0000313" key="3">
    <source>
        <dbReference type="Proteomes" id="UP001378592"/>
    </source>
</evidence>
<feature type="region of interest" description="Disordered" evidence="1">
    <location>
        <begin position="49"/>
        <end position="80"/>
    </location>
</feature>
<feature type="compositionally biased region" description="Low complexity" evidence="1">
    <location>
        <begin position="144"/>
        <end position="153"/>
    </location>
</feature>
<proteinExistence type="predicted"/>
<evidence type="ECO:0000313" key="2">
    <source>
        <dbReference type="EMBL" id="KAK7791476.1"/>
    </source>
</evidence>
<dbReference type="AlphaFoldDB" id="A0AAN9V8U6"/>
<comment type="caution">
    <text evidence="2">The sequence shown here is derived from an EMBL/GenBank/DDBJ whole genome shotgun (WGS) entry which is preliminary data.</text>
</comment>
<dbReference type="EMBL" id="JAZDUA010000534">
    <property type="protein sequence ID" value="KAK7791476.1"/>
    <property type="molecule type" value="Genomic_DNA"/>
</dbReference>
<sequence length="163" mass="18260">MFTKFPTFSQNYDLNYTAPRLNPLPLLLFSHLLIAIPSPGHQPIPHRFPLQNHDLYDTAPRPASAPSRSSPLPAPAGGYSNAAVTAWRRPRRDPGFRDEYIQRFISPFDRRCDGLLYCADIKRRPSPAPPRPAPPRIQLHSREPAATATAAAEARSREGTEKK</sequence>
<gene>
    <name evidence="2" type="ORF">R5R35_002395</name>
</gene>